<organism evidence="2 3">
    <name type="scientific">Cordylochernes scorpioides</name>
    <dbReference type="NCBI Taxonomy" id="51811"/>
    <lineage>
        <taxon>Eukaryota</taxon>
        <taxon>Metazoa</taxon>
        <taxon>Ecdysozoa</taxon>
        <taxon>Arthropoda</taxon>
        <taxon>Chelicerata</taxon>
        <taxon>Arachnida</taxon>
        <taxon>Pseudoscorpiones</taxon>
        <taxon>Cheliferoidea</taxon>
        <taxon>Chernetidae</taxon>
        <taxon>Cordylochernes</taxon>
    </lineage>
</organism>
<protein>
    <recommendedName>
        <fullName evidence="1">RNase H type-1 domain-containing protein</fullName>
    </recommendedName>
</protein>
<dbReference type="Proteomes" id="UP001235939">
    <property type="component" value="Chromosome 18"/>
</dbReference>
<reference evidence="2 3" key="1">
    <citation type="submission" date="2022-01" db="EMBL/GenBank/DDBJ databases">
        <title>A chromosomal length assembly of Cordylochernes scorpioides.</title>
        <authorList>
            <person name="Zeh D."/>
            <person name="Zeh J."/>
        </authorList>
    </citation>
    <scope>NUCLEOTIDE SEQUENCE [LARGE SCALE GENOMIC DNA]</scope>
    <source>
        <strain evidence="2">IN4F17</strain>
        <tissue evidence="2">Whole Body</tissue>
    </source>
</reference>
<dbReference type="InterPro" id="IPR012337">
    <property type="entry name" value="RNaseH-like_sf"/>
</dbReference>
<dbReference type="Pfam" id="PF00075">
    <property type="entry name" value="RNase_H"/>
    <property type="match status" value="1"/>
</dbReference>
<sequence length="307" mass="34905">MLRLVIKQNAELWHIYCLFQTGGNFLFSALEIVTVQQIFSAELVAIREALRVCAEKNFSPDRLYSDCRSALVAINLENGQLAHQIIQELEMMTRAPELHCVRGHSLIEGNEFADRLAKAGCFRGRSVRTPVTNKEVYRRIRVHVQDLWLDRWRNSVKGNEGSSGHGPFPRSLHRFKIKSNPDCVCGERDVDARHYVLDCPRVVGVQEERRRARGAIESELLRNHSKLLEKAHEVEAELFLSYIEKNSITLSLFASCDLPLDPQAWLFGVGLHPEAVKLTSVAKATIYKYHLNLELGNASQHIDLPTL</sequence>
<feature type="domain" description="RNase H type-1" evidence="1">
    <location>
        <begin position="36"/>
        <end position="121"/>
    </location>
</feature>
<gene>
    <name evidence="2" type="ORF">LAZ67_18000868</name>
</gene>
<keyword evidence="3" id="KW-1185">Reference proteome</keyword>
<accession>A0ABY6LJE1</accession>
<evidence type="ECO:0000313" key="2">
    <source>
        <dbReference type="EMBL" id="UYV79835.1"/>
    </source>
</evidence>
<evidence type="ECO:0000259" key="1">
    <source>
        <dbReference type="Pfam" id="PF00075"/>
    </source>
</evidence>
<dbReference type="SUPFAM" id="SSF53098">
    <property type="entry name" value="Ribonuclease H-like"/>
    <property type="match status" value="1"/>
</dbReference>
<proteinExistence type="predicted"/>
<dbReference type="InterPro" id="IPR002156">
    <property type="entry name" value="RNaseH_domain"/>
</dbReference>
<dbReference type="EMBL" id="CP092880">
    <property type="protein sequence ID" value="UYV79835.1"/>
    <property type="molecule type" value="Genomic_DNA"/>
</dbReference>
<evidence type="ECO:0000313" key="3">
    <source>
        <dbReference type="Proteomes" id="UP001235939"/>
    </source>
</evidence>
<dbReference type="Gene3D" id="3.30.420.10">
    <property type="entry name" value="Ribonuclease H-like superfamily/Ribonuclease H"/>
    <property type="match status" value="1"/>
</dbReference>
<dbReference type="InterPro" id="IPR036397">
    <property type="entry name" value="RNaseH_sf"/>
</dbReference>
<name>A0ABY6LJE1_9ARAC</name>